<keyword evidence="4" id="KW-1185">Reference proteome</keyword>
<name>A0A4D7BLF5_9HYPH</name>
<feature type="chain" id="PRO_5020528868" description="DUF3035 domain-containing protein" evidence="2">
    <location>
        <begin position="36"/>
        <end position="151"/>
    </location>
</feature>
<dbReference type="PROSITE" id="PS51257">
    <property type="entry name" value="PROKAR_LIPOPROTEIN"/>
    <property type="match status" value="1"/>
</dbReference>
<reference evidence="3 4" key="1">
    <citation type="submission" date="2019-04" db="EMBL/GenBank/DDBJ databases">
        <title>Phreatobacter aquaticus sp. nov.</title>
        <authorList>
            <person name="Choi A."/>
        </authorList>
    </citation>
    <scope>NUCLEOTIDE SEQUENCE [LARGE SCALE GENOMIC DNA]</scope>
    <source>
        <strain evidence="3 4">KCTC 52518</strain>
    </source>
</reference>
<accession>A0A4D7BLF5</accession>
<feature type="region of interest" description="Disordered" evidence="1">
    <location>
        <begin position="81"/>
        <end position="151"/>
    </location>
</feature>
<dbReference type="RefSeq" id="WP_136963976.1">
    <property type="nucleotide sequence ID" value="NZ_CP039690.1"/>
</dbReference>
<evidence type="ECO:0000313" key="4">
    <source>
        <dbReference type="Proteomes" id="UP000298781"/>
    </source>
</evidence>
<dbReference type="AlphaFoldDB" id="A0A4D7BLF5"/>
<organism evidence="3 4">
    <name type="scientific">Phreatobacter stygius</name>
    <dbReference type="NCBI Taxonomy" id="1940610"/>
    <lineage>
        <taxon>Bacteria</taxon>
        <taxon>Pseudomonadati</taxon>
        <taxon>Pseudomonadota</taxon>
        <taxon>Alphaproteobacteria</taxon>
        <taxon>Hyphomicrobiales</taxon>
        <taxon>Phreatobacteraceae</taxon>
        <taxon>Phreatobacter</taxon>
    </lineage>
</organism>
<gene>
    <name evidence="3" type="ORF">E8M01_32600</name>
</gene>
<evidence type="ECO:0000256" key="1">
    <source>
        <dbReference type="SAM" id="MobiDB-lite"/>
    </source>
</evidence>
<protein>
    <recommendedName>
        <fullName evidence="5">DUF3035 domain-containing protein</fullName>
    </recommendedName>
</protein>
<proteinExistence type="predicted"/>
<dbReference type="OrthoDB" id="8480916at2"/>
<dbReference type="KEGG" id="pstg:E8M01_32600"/>
<evidence type="ECO:0000256" key="2">
    <source>
        <dbReference type="SAM" id="SignalP"/>
    </source>
</evidence>
<keyword evidence="2" id="KW-0732">Signal</keyword>
<dbReference type="Proteomes" id="UP000298781">
    <property type="component" value="Chromosome"/>
</dbReference>
<feature type="signal peptide" evidence="2">
    <location>
        <begin position="1"/>
        <end position="35"/>
    </location>
</feature>
<evidence type="ECO:0008006" key="5">
    <source>
        <dbReference type="Google" id="ProtNLM"/>
    </source>
</evidence>
<sequence>MREMTDQTATIRRRSRAGLAAFALAALALGGCQTANDGYPSPYGPSRRVPLPAVAGGGLWQPQPIRATGYGAATLISRLPEAPRVPAPARSSETPELLTPAQEAARRGELQTARGAHSGAMDRRLTSSGRIRGPDPGSRPAIEEDRNPPTE</sequence>
<feature type="compositionally biased region" description="Basic and acidic residues" evidence="1">
    <location>
        <begin position="141"/>
        <end position="151"/>
    </location>
</feature>
<dbReference type="EMBL" id="CP039690">
    <property type="protein sequence ID" value="QCI68557.1"/>
    <property type="molecule type" value="Genomic_DNA"/>
</dbReference>
<evidence type="ECO:0000313" key="3">
    <source>
        <dbReference type="EMBL" id="QCI68557.1"/>
    </source>
</evidence>